<feature type="non-terminal residue" evidence="2">
    <location>
        <position position="1"/>
    </location>
</feature>
<keyword evidence="3" id="KW-1185">Reference proteome</keyword>
<dbReference type="EMBL" id="CAJVQB010051030">
    <property type="protein sequence ID" value="CAG8835211.1"/>
    <property type="molecule type" value="Genomic_DNA"/>
</dbReference>
<gene>
    <name evidence="2" type="ORF">GMARGA_LOCUS32457</name>
</gene>
<evidence type="ECO:0000256" key="1">
    <source>
        <dbReference type="SAM" id="MobiDB-lite"/>
    </source>
</evidence>
<evidence type="ECO:0000313" key="2">
    <source>
        <dbReference type="EMBL" id="CAG8835211.1"/>
    </source>
</evidence>
<proteinExistence type="predicted"/>
<feature type="region of interest" description="Disordered" evidence="1">
    <location>
        <begin position="83"/>
        <end position="107"/>
    </location>
</feature>
<reference evidence="2 3" key="1">
    <citation type="submission" date="2021-06" db="EMBL/GenBank/DDBJ databases">
        <authorList>
            <person name="Kallberg Y."/>
            <person name="Tangrot J."/>
            <person name="Rosling A."/>
        </authorList>
    </citation>
    <scope>NUCLEOTIDE SEQUENCE [LARGE SCALE GENOMIC DNA]</scope>
    <source>
        <strain evidence="2 3">120-4 pot B 10/14</strain>
    </source>
</reference>
<sequence length="119" mass="13617">THKFNLPISKQSTCPVATLTSSSAHRLVPSHLGLTSTNKELWTEVELLSKRVEYLESEIELYKNSGTSPLRLVLKYPLNQYSKQIENPEENKDQPETQPPKKKLRPCLSPGFLRIKIRC</sequence>
<accession>A0ABN7WM23</accession>
<comment type="caution">
    <text evidence="2">The sequence shown here is derived from an EMBL/GenBank/DDBJ whole genome shotgun (WGS) entry which is preliminary data.</text>
</comment>
<name>A0ABN7WM23_GIGMA</name>
<organism evidence="2 3">
    <name type="scientific">Gigaspora margarita</name>
    <dbReference type="NCBI Taxonomy" id="4874"/>
    <lineage>
        <taxon>Eukaryota</taxon>
        <taxon>Fungi</taxon>
        <taxon>Fungi incertae sedis</taxon>
        <taxon>Mucoromycota</taxon>
        <taxon>Glomeromycotina</taxon>
        <taxon>Glomeromycetes</taxon>
        <taxon>Diversisporales</taxon>
        <taxon>Gigasporaceae</taxon>
        <taxon>Gigaspora</taxon>
    </lineage>
</organism>
<dbReference type="Proteomes" id="UP000789901">
    <property type="component" value="Unassembled WGS sequence"/>
</dbReference>
<evidence type="ECO:0000313" key="3">
    <source>
        <dbReference type="Proteomes" id="UP000789901"/>
    </source>
</evidence>
<protein>
    <submittedName>
        <fullName evidence="2">39198_t:CDS:1</fullName>
    </submittedName>
</protein>
<feature type="non-terminal residue" evidence="2">
    <location>
        <position position="119"/>
    </location>
</feature>